<organism evidence="1">
    <name type="scientific">Salix viminalis</name>
    <name type="common">Common osier</name>
    <name type="synonym">Basket willow</name>
    <dbReference type="NCBI Taxonomy" id="40686"/>
    <lineage>
        <taxon>Eukaryota</taxon>
        <taxon>Viridiplantae</taxon>
        <taxon>Streptophyta</taxon>
        <taxon>Embryophyta</taxon>
        <taxon>Tracheophyta</taxon>
        <taxon>Spermatophyta</taxon>
        <taxon>Magnoliopsida</taxon>
        <taxon>eudicotyledons</taxon>
        <taxon>Gunneridae</taxon>
        <taxon>Pentapetalae</taxon>
        <taxon>rosids</taxon>
        <taxon>fabids</taxon>
        <taxon>Malpighiales</taxon>
        <taxon>Salicaceae</taxon>
        <taxon>Saliceae</taxon>
        <taxon>Salix</taxon>
    </lineage>
</organism>
<dbReference type="EMBL" id="CAADRP010001568">
    <property type="protein sequence ID" value="VFU41817.1"/>
    <property type="molecule type" value="Genomic_DNA"/>
</dbReference>
<gene>
    <name evidence="1" type="ORF">SVIM_LOCUS247325</name>
</gene>
<protein>
    <submittedName>
        <fullName evidence="1">Uncharacterized protein</fullName>
    </submittedName>
</protein>
<name>A0A6N2M1N5_SALVM</name>
<accession>A0A6N2M1N5</accession>
<sequence>MIVGEVELSKMRREGAVGMESAIKQAASKVKLSDNPVFISQVTPSHKQQSVPSFHDSVLGCWQYPEAELLMEKDALNWSKETLWP</sequence>
<proteinExistence type="predicted"/>
<reference evidence="1" key="1">
    <citation type="submission" date="2019-03" db="EMBL/GenBank/DDBJ databases">
        <authorList>
            <person name="Mank J."/>
            <person name="Almeida P."/>
        </authorList>
    </citation>
    <scope>NUCLEOTIDE SEQUENCE</scope>
    <source>
        <strain evidence="1">78183</strain>
    </source>
</reference>
<dbReference type="AlphaFoldDB" id="A0A6N2M1N5"/>
<evidence type="ECO:0000313" key="1">
    <source>
        <dbReference type="EMBL" id="VFU41817.1"/>
    </source>
</evidence>